<feature type="compositionally biased region" description="Basic and acidic residues" evidence="1">
    <location>
        <begin position="314"/>
        <end position="333"/>
    </location>
</feature>
<feature type="region of interest" description="Disordered" evidence="1">
    <location>
        <begin position="259"/>
        <end position="410"/>
    </location>
</feature>
<dbReference type="PANTHER" id="PTHR31099">
    <property type="entry name" value="OS06G0165300 PROTEIN"/>
    <property type="match status" value="1"/>
</dbReference>
<feature type="region of interest" description="Disordered" evidence="1">
    <location>
        <begin position="204"/>
        <end position="243"/>
    </location>
</feature>
<sequence>MTEEILRDLIAEAEFPDSVEFRIPGHLERPYDAPAGWMCVYECMFTEFGMNFPLSPLFLQFAADRGVPTSQLTHGVVRHIVFTEALARAAGVVFDRLLFEHVTDLRASSREGNFKRFHTTMKYDIVFGDYRNKIHWWKKYFFFVKINRASVGKIKADQIRTEWVKSPGPSRRARPNGELKEKFRLLKELSHRLWPEVVAALEKKKQERKDKREGKNKSAIPATPISTAKPSRSKKKSMGLRKRAAVPIDDVVVASEPVPKKKRVESPRLRDSPPSPLRSSSIASRTRASTRKASTSVPEGVPEQVIELDSPPSSDHDESSHHDESASHHDDGLRTPARGGSPSKGDEFLTPGGGVPSSDRRDRGGFEGGESSRRPGENDEAVSRHSEAGGFAPGSNLGAEGGRRNSKGWS</sequence>
<reference evidence="2" key="1">
    <citation type="submission" date="2020-01" db="EMBL/GenBank/DDBJ databases">
        <authorList>
            <person name="Mishra B."/>
        </authorList>
    </citation>
    <scope>NUCLEOTIDE SEQUENCE [LARGE SCALE GENOMIC DNA]</scope>
</reference>
<feature type="compositionally biased region" description="Basic and acidic residues" evidence="1">
    <location>
        <begin position="204"/>
        <end position="216"/>
    </location>
</feature>
<proteinExistence type="predicted"/>
<accession>A0A6D2IBB5</accession>
<protein>
    <submittedName>
        <fullName evidence="2">Uncharacterized protein</fullName>
    </submittedName>
</protein>
<comment type="caution">
    <text evidence="2">The sequence shown here is derived from an EMBL/GenBank/DDBJ whole genome shotgun (WGS) entry which is preliminary data.</text>
</comment>
<dbReference type="AlphaFoldDB" id="A0A6D2IBB5"/>
<dbReference type="Proteomes" id="UP000467841">
    <property type="component" value="Unassembled WGS sequence"/>
</dbReference>
<organism evidence="2 3">
    <name type="scientific">Microthlaspi erraticum</name>
    <dbReference type="NCBI Taxonomy" id="1685480"/>
    <lineage>
        <taxon>Eukaryota</taxon>
        <taxon>Viridiplantae</taxon>
        <taxon>Streptophyta</taxon>
        <taxon>Embryophyta</taxon>
        <taxon>Tracheophyta</taxon>
        <taxon>Spermatophyta</taxon>
        <taxon>Magnoliopsida</taxon>
        <taxon>eudicotyledons</taxon>
        <taxon>Gunneridae</taxon>
        <taxon>Pentapetalae</taxon>
        <taxon>rosids</taxon>
        <taxon>malvids</taxon>
        <taxon>Brassicales</taxon>
        <taxon>Brassicaceae</taxon>
        <taxon>Coluteocarpeae</taxon>
        <taxon>Microthlaspi</taxon>
    </lineage>
</organism>
<dbReference type="PANTHER" id="PTHR31099:SF45">
    <property type="entry name" value="DUF1204 DOMAIN-CONTAINING PROTEIN-RELATED"/>
    <property type="match status" value="1"/>
</dbReference>
<keyword evidence="3" id="KW-1185">Reference proteome</keyword>
<evidence type="ECO:0000313" key="3">
    <source>
        <dbReference type="Proteomes" id="UP000467841"/>
    </source>
</evidence>
<gene>
    <name evidence="2" type="ORF">MERR_LOCUS9658</name>
</gene>
<dbReference type="OrthoDB" id="1114316at2759"/>
<evidence type="ECO:0000313" key="2">
    <source>
        <dbReference type="EMBL" id="CAA7022423.1"/>
    </source>
</evidence>
<feature type="compositionally biased region" description="Low complexity" evidence="1">
    <location>
        <begin position="277"/>
        <end position="296"/>
    </location>
</feature>
<dbReference type="EMBL" id="CACVBM020000688">
    <property type="protein sequence ID" value="CAA7022423.1"/>
    <property type="molecule type" value="Genomic_DNA"/>
</dbReference>
<feature type="compositionally biased region" description="Basic residues" evidence="1">
    <location>
        <begin position="231"/>
        <end position="243"/>
    </location>
</feature>
<feature type="compositionally biased region" description="Basic and acidic residues" evidence="1">
    <location>
        <begin position="358"/>
        <end position="387"/>
    </location>
</feature>
<evidence type="ECO:0000256" key="1">
    <source>
        <dbReference type="SAM" id="MobiDB-lite"/>
    </source>
</evidence>
<name>A0A6D2IBB5_9BRAS</name>